<proteinExistence type="inferred from homology"/>
<feature type="transmembrane region" description="Helical" evidence="7">
    <location>
        <begin position="88"/>
        <end position="110"/>
    </location>
</feature>
<dbReference type="InterPro" id="IPR044771">
    <property type="entry name" value="UN933_plant"/>
</dbReference>
<dbReference type="EMBL" id="CP133620">
    <property type="protein sequence ID" value="WMV44379.1"/>
    <property type="molecule type" value="Genomic_DNA"/>
</dbReference>
<evidence type="ECO:0000256" key="5">
    <source>
        <dbReference type="ARBA" id="ARBA00023136"/>
    </source>
</evidence>
<dbReference type="InterPro" id="IPR010291">
    <property type="entry name" value="Ion_channel_UNC-93"/>
</dbReference>
<gene>
    <name evidence="8" type="ORF">MTR67_037764</name>
</gene>
<evidence type="ECO:0000256" key="2">
    <source>
        <dbReference type="ARBA" id="ARBA00009172"/>
    </source>
</evidence>
<evidence type="ECO:0000256" key="3">
    <source>
        <dbReference type="ARBA" id="ARBA00022692"/>
    </source>
</evidence>
<dbReference type="GO" id="GO:0016020">
    <property type="term" value="C:membrane"/>
    <property type="evidence" value="ECO:0007669"/>
    <property type="project" value="UniProtKB-SubCell"/>
</dbReference>
<feature type="transmembrane region" description="Helical" evidence="7">
    <location>
        <begin position="262"/>
        <end position="283"/>
    </location>
</feature>
<dbReference type="InterPro" id="IPR036259">
    <property type="entry name" value="MFS_trans_sf"/>
</dbReference>
<feature type="transmembrane region" description="Helical" evidence="7">
    <location>
        <begin position="398"/>
        <end position="416"/>
    </location>
</feature>
<feature type="transmembrane region" description="Helical" evidence="7">
    <location>
        <begin position="130"/>
        <end position="150"/>
    </location>
</feature>
<evidence type="ECO:0000313" key="8">
    <source>
        <dbReference type="EMBL" id="WMV44379.1"/>
    </source>
</evidence>
<keyword evidence="4 7" id="KW-1133">Transmembrane helix</keyword>
<dbReference type="AlphaFoldDB" id="A0AAF0UEH0"/>
<sequence length="452" mass="48771">MAMDEEAPLVVEISKNENSIVNHEKDVYILSSAFLLIFLAYGAAQNLESTINTEGNLGTISLGILYLSFMFCSIFASLVVRKLGSKNALILGTTGYWLFVAANLMPNWMFVNFNCQQLIKPSCRYTMVPASLYLGFAASIIWVGQGTYLTSAARSHANDHILNEAVIIGKFNGVFWGMFASHQFVGNLITLALMRDEEGGSTSGTTVLFLVFVCTVTLGAVLMCFLSKRAGKEEARQQDSSASSVSSVATLLKSIITLLQDIRMLLIIPLIAYSGLQQAFVWAEFTKYIVQPTMGESGVGGAMAVYGVFDAICSLLAGHFTFGLSSISIIVSGGALVQGAVLVWILLAHSVTAGALGILYPLLVAALWGIGDGVLNTQLSALLGILFKDDLEGAFAQLKLWQSFAIAIVFFLAPYISLQTMLVIMFVALCFSALGFLFLTLKVERAFSYRAA</sequence>
<comment type="similarity">
    <text evidence="2">Belongs to the unc-93 family.</text>
</comment>
<evidence type="ECO:0000256" key="1">
    <source>
        <dbReference type="ARBA" id="ARBA00004141"/>
    </source>
</evidence>
<accession>A0AAF0UEH0</accession>
<feature type="transmembrane region" description="Helical" evidence="7">
    <location>
        <begin position="27"/>
        <end position="44"/>
    </location>
</feature>
<keyword evidence="5 7" id="KW-0472">Membrane</keyword>
<evidence type="ECO:0000256" key="6">
    <source>
        <dbReference type="ARBA" id="ARBA00044504"/>
    </source>
</evidence>
<reference evidence="8" key="1">
    <citation type="submission" date="2023-08" db="EMBL/GenBank/DDBJ databases">
        <title>A de novo genome assembly of Solanum verrucosum Schlechtendal, a Mexican diploid species geographically isolated from the other diploid A-genome species in potato relatives.</title>
        <authorList>
            <person name="Hosaka K."/>
        </authorList>
    </citation>
    <scope>NUCLEOTIDE SEQUENCE</scope>
    <source>
        <tissue evidence="8">Young leaves</tissue>
    </source>
</reference>
<keyword evidence="3 7" id="KW-0812">Transmembrane</keyword>
<keyword evidence="9" id="KW-1185">Reference proteome</keyword>
<dbReference type="InterPro" id="IPR051951">
    <property type="entry name" value="UNC-93_regulatory"/>
</dbReference>
<dbReference type="CDD" id="cd17338">
    <property type="entry name" value="MFS_unc93_like"/>
    <property type="match status" value="1"/>
</dbReference>
<dbReference type="Proteomes" id="UP001234989">
    <property type="component" value="Chromosome 9"/>
</dbReference>
<evidence type="ECO:0000313" key="9">
    <source>
        <dbReference type="Proteomes" id="UP001234989"/>
    </source>
</evidence>
<feature type="transmembrane region" description="Helical" evidence="7">
    <location>
        <begin position="206"/>
        <end position="226"/>
    </location>
</feature>
<comment type="similarity">
    <text evidence="6">Belongs to the major facilitator superfamily. Phosphate:H(+) symporter (TC 2.A.1.9) family.</text>
</comment>
<dbReference type="Gene3D" id="1.20.1250.20">
    <property type="entry name" value="MFS general substrate transporter like domains"/>
    <property type="match status" value="1"/>
</dbReference>
<feature type="transmembrane region" description="Helical" evidence="7">
    <location>
        <begin position="171"/>
        <end position="194"/>
    </location>
</feature>
<dbReference type="SUPFAM" id="SSF103473">
    <property type="entry name" value="MFS general substrate transporter"/>
    <property type="match status" value="1"/>
</dbReference>
<feature type="transmembrane region" description="Helical" evidence="7">
    <location>
        <begin position="422"/>
        <end position="441"/>
    </location>
</feature>
<comment type="subcellular location">
    <subcellularLocation>
        <location evidence="1">Membrane</location>
        <topology evidence="1">Multi-pass membrane protein</topology>
    </subcellularLocation>
</comment>
<evidence type="ECO:0008006" key="10">
    <source>
        <dbReference type="Google" id="ProtNLM"/>
    </source>
</evidence>
<dbReference type="PANTHER" id="PTHR19444:SF13">
    <property type="entry name" value="PROTEIN UNC-93 HOMOLOG A"/>
    <property type="match status" value="1"/>
</dbReference>
<evidence type="ECO:0000256" key="4">
    <source>
        <dbReference type="ARBA" id="ARBA00022989"/>
    </source>
</evidence>
<feature type="transmembrane region" description="Helical" evidence="7">
    <location>
        <begin position="366"/>
        <end position="386"/>
    </location>
</feature>
<feature type="transmembrane region" description="Helical" evidence="7">
    <location>
        <begin position="303"/>
        <end position="324"/>
    </location>
</feature>
<dbReference type="GO" id="GO:0055075">
    <property type="term" value="P:potassium ion homeostasis"/>
    <property type="evidence" value="ECO:0007669"/>
    <property type="project" value="InterPro"/>
</dbReference>
<name>A0AAF0UEH0_SOLVR</name>
<feature type="transmembrane region" description="Helical" evidence="7">
    <location>
        <begin position="56"/>
        <end position="76"/>
    </location>
</feature>
<feature type="transmembrane region" description="Helical" evidence="7">
    <location>
        <begin position="336"/>
        <end position="360"/>
    </location>
</feature>
<evidence type="ECO:0000256" key="7">
    <source>
        <dbReference type="SAM" id="Phobius"/>
    </source>
</evidence>
<organism evidence="8 9">
    <name type="scientific">Solanum verrucosum</name>
    <dbReference type="NCBI Taxonomy" id="315347"/>
    <lineage>
        <taxon>Eukaryota</taxon>
        <taxon>Viridiplantae</taxon>
        <taxon>Streptophyta</taxon>
        <taxon>Embryophyta</taxon>
        <taxon>Tracheophyta</taxon>
        <taxon>Spermatophyta</taxon>
        <taxon>Magnoliopsida</taxon>
        <taxon>eudicotyledons</taxon>
        <taxon>Gunneridae</taxon>
        <taxon>Pentapetalae</taxon>
        <taxon>asterids</taxon>
        <taxon>lamiids</taxon>
        <taxon>Solanales</taxon>
        <taxon>Solanaceae</taxon>
        <taxon>Solanoideae</taxon>
        <taxon>Solaneae</taxon>
        <taxon>Solanum</taxon>
    </lineage>
</organism>
<protein>
    <recommendedName>
        <fullName evidence="10">UNC93-like protein 3</fullName>
    </recommendedName>
</protein>
<dbReference type="Pfam" id="PF05978">
    <property type="entry name" value="UNC-93"/>
    <property type="match status" value="1"/>
</dbReference>
<dbReference type="PANTHER" id="PTHR19444">
    <property type="entry name" value="UNC-93 RELATED"/>
    <property type="match status" value="1"/>
</dbReference>